<accession>A0A4U8Z5K5</accession>
<dbReference type="Pfam" id="PF10134">
    <property type="entry name" value="RPA"/>
    <property type="match status" value="1"/>
</dbReference>
<evidence type="ECO:0000313" key="1">
    <source>
        <dbReference type="EMBL" id="VFU10817.1"/>
    </source>
</evidence>
<dbReference type="EMBL" id="LR536450">
    <property type="protein sequence ID" value="VFU10817.1"/>
    <property type="molecule type" value="Genomic_DNA"/>
</dbReference>
<dbReference type="Proteomes" id="UP000294360">
    <property type="component" value="Chromosome"/>
</dbReference>
<dbReference type="AlphaFoldDB" id="A0A4U8Z5K5"/>
<dbReference type="OrthoDB" id="581589at2"/>
<evidence type="ECO:0000313" key="2">
    <source>
        <dbReference type="Proteomes" id="UP000294360"/>
    </source>
</evidence>
<gene>
    <name evidence="1" type="ORF">MTUNDRAET4_3936</name>
</gene>
<organism evidence="1 2">
    <name type="scientific">Methylocella tundrae</name>
    <dbReference type="NCBI Taxonomy" id="227605"/>
    <lineage>
        <taxon>Bacteria</taxon>
        <taxon>Pseudomonadati</taxon>
        <taxon>Pseudomonadota</taxon>
        <taxon>Alphaproteobacteria</taxon>
        <taxon>Hyphomicrobiales</taxon>
        <taxon>Beijerinckiaceae</taxon>
        <taxon>Methylocella</taxon>
    </lineage>
</organism>
<reference evidence="1 2" key="1">
    <citation type="submission" date="2019-03" db="EMBL/GenBank/DDBJ databases">
        <authorList>
            <person name="Kox A.R. M."/>
        </authorList>
    </citation>
    <scope>NUCLEOTIDE SEQUENCE [LARGE SCALE GENOMIC DNA]</scope>
    <source>
        <strain evidence="1">MTUNDRAET4 annotated genome</strain>
    </source>
</reference>
<sequence length="120" mass="13905">MTSRLMTATPYEILAFIGRGDSLRDDDRLKAALDRLQATTIATSIRQPTGRRRRRFSWINEWKERLDANGRPRGIELILPEVLRRRHERRLRAHHRPRLFRSDGRIGALALSPGAQGGRQ</sequence>
<name>A0A4U8Z5K5_METTU</name>
<protein>
    <submittedName>
        <fullName evidence="1">Uncharacterized protein</fullName>
    </submittedName>
</protein>
<dbReference type="InterPro" id="IPR018777">
    <property type="entry name" value="Replication_initiator_prot_A"/>
</dbReference>
<dbReference type="KEGG" id="mtun:MTUNDRAET4_3936"/>
<proteinExistence type="predicted"/>